<dbReference type="SUPFAM" id="SSF82153">
    <property type="entry name" value="FAS1 domain"/>
    <property type="match status" value="1"/>
</dbReference>
<dbReference type="PROSITE" id="PS50213">
    <property type="entry name" value="FAS1"/>
    <property type="match status" value="1"/>
</dbReference>
<keyword evidence="1" id="KW-0732">Signal</keyword>
<reference evidence="4 5" key="1">
    <citation type="submission" date="2019-04" db="EMBL/GenBank/DDBJ databases">
        <title>Comparative genomics and transcriptomics to analyze fruiting body development in filamentous ascomycetes.</title>
        <authorList>
            <consortium name="DOE Joint Genome Institute"/>
            <person name="Lutkenhaus R."/>
            <person name="Traeger S."/>
            <person name="Breuer J."/>
            <person name="Kuo A."/>
            <person name="Lipzen A."/>
            <person name="Pangilinan J."/>
            <person name="Dilworth D."/>
            <person name="Sandor L."/>
            <person name="Poggeler S."/>
            <person name="Barry K."/>
            <person name="Grigoriev I.V."/>
            <person name="Nowrousian M."/>
        </authorList>
    </citation>
    <scope>NUCLEOTIDE SEQUENCE [LARGE SCALE GENOMIC DNA]</scope>
    <source>
        <strain evidence="4 5">CBS 389.68</strain>
    </source>
</reference>
<evidence type="ECO:0000313" key="4">
    <source>
        <dbReference type="EMBL" id="TGZ82694.1"/>
    </source>
</evidence>
<dbReference type="STRING" id="341454.A0A4S2N1A0"/>
<evidence type="ECO:0000256" key="2">
    <source>
        <dbReference type="SAM" id="MobiDB-lite"/>
    </source>
</evidence>
<feature type="domain" description="FAS1" evidence="3">
    <location>
        <begin position="12"/>
        <end position="162"/>
    </location>
</feature>
<evidence type="ECO:0000259" key="3">
    <source>
        <dbReference type="PROSITE" id="PS50213"/>
    </source>
</evidence>
<dbReference type="AlphaFoldDB" id="A0A4S2N1A0"/>
<dbReference type="OrthoDB" id="5551751at2759"/>
<dbReference type="InterPro" id="IPR040200">
    <property type="entry name" value="Mug57-like"/>
</dbReference>
<sequence length="168" mass="18408">MDSWQLDTPSGPPLLGDVLPLDRSLSIFSSLTRSVESIQTRLNDAGVNTTVLAPGNEAISRLPRKPWEDPEDGEGGDKGDKGKYSGMGGEDRAGRNLRRFVEMHCVGVSPWEKGVKVRTVGGGEVWWDEDAEGRKIYPDGIKVKRVQGEVENGALWVLEGVVNYAEKE</sequence>
<gene>
    <name evidence="4" type="ORF">EX30DRAFT_304239</name>
</gene>
<dbReference type="InParanoid" id="A0A4S2N1A0"/>
<organism evidence="4 5">
    <name type="scientific">Ascodesmis nigricans</name>
    <dbReference type="NCBI Taxonomy" id="341454"/>
    <lineage>
        <taxon>Eukaryota</taxon>
        <taxon>Fungi</taxon>
        <taxon>Dikarya</taxon>
        <taxon>Ascomycota</taxon>
        <taxon>Pezizomycotina</taxon>
        <taxon>Pezizomycetes</taxon>
        <taxon>Pezizales</taxon>
        <taxon>Ascodesmidaceae</taxon>
        <taxon>Ascodesmis</taxon>
    </lineage>
</organism>
<feature type="compositionally biased region" description="Basic and acidic residues" evidence="2">
    <location>
        <begin position="75"/>
        <end position="91"/>
    </location>
</feature>
<keyword evidence="5" id="KW-1185">Reference proteome</keyword>
<dbReference type="PANTHER" id="PTHR28156">
    <property type="entry name" value="FAS1 DOMAIN-CONTAINING PROTEIN YDR262W"/>
    <property type="match status" value="1"/>
</dbReference>
<dbReference type="EMBL" id="ML220114">
    <property type="protein sequence ID" value="TGZ82694.1"/>
    <property type="molecule type" value="Genomic_DNA"/>
</dbReference>
<dbReference type="InterPro" id="IPR036378">
    <property type="entry name" value="FAS1_dom_sf"/>
</dbReference>
<evidence type="ECO:0000256" key="1">
    <source>
        <dbReference type="ARBA" id="ARBA00022729"/>
    </source>
</evidence>
<name>A0A4S2N1A0_9PEZI</name>
<protein>
    <recommendedName>
        <fullName evidence="3">FAS1 domain-containing protein</fullName>
    </recommendedName>
</protein>
<proteinExistence type="predicted"/>
<evidence type="ECO:0000313" key="5">
    <source>
        <dbReference type="Proteomes" id="UP000298138"/>
    </source>
</evidence>
<dbReference type="PANTHER" id="PTHR28156:SF1">
    <property type="entry name" value="FAS1 DOMAIN-CONTAINING PROTEIN YDR262W"/>
    <property type="match status" value="1"/>
</dbReference>
<dbReference type="InterPro" id="IPR000782">
    <property type="entry name" value="FAS1_domain"/>
</dbReference>
<dbReference type="Gene3D" id="2.30.180.10">
    <property type="entry name" value="FAS1 domain"/>
    <property type="match status" value="1"/>
</dbReference>
<dbReference type="Proteomes" id="UP000298138">
    <property type="component" value="Unassembled WGS sequence"/>
</dbReference>
<accession>A0A4S2N1A0</accession>
<feature type="region of interest" description="Disordered" evidence="2">
    <location>
        <begin position="54"/>
        <end position="91"/>
    </location>
</feature>